<dbReference type="OrthoDB" id="408631at2759"/>
<name>A0A0U5CHZ8_ASPCI</name>
<gene>
    <name evidence="1" type="ORF">ASPCAL13628</name>
</gene>
<evidence type="ECO:0000313" key="2">
    <source>
        <dbReference type="Proteomes" id="UP000054771"/>
    </source>
</evidence>
<organism evidence="1 2">
    <name type="scientific">Aspergillus calidoustus</name>
    <dbReference type="NCBI Taxonomy" id="454130"/>
    <lineage>
        <taxon>Eukaryota</taxon>
        <taxon>Fungi</taxon>
        <taxon>Dikarya</taxon>
        <taxon>Ascomycota</taxon>
        <taxon>Pezizomycotina</taxon>
        <taxon>Eurotiomycetes</taxon>
        <taxon>Eurotiomycetidae</taxon>
        <taxon>Eurotiales</taxon>
        <taxon>Aspergillaceae</taxon>
        <taxon>Aspergillus</taxon>
        <taxon>Aspergillus subgen. Nidulantes</taxon>
    </lineage>
</organism>
<dbReference type="Proteomes" id="UP000054771">
    <property type="component" value="Unassembled WGS sequence"/>
</dbReference>
<evidence type="ECO:0000313" key="1">
    <source>
        <dbReference type="EMBL" id="CEL10508.1"/>
    </source>
</evidence>
<dbReference type="EMBL" id="CDMC01000019">
    <property type="protein sequence ID" value="CEL10508.1"/>
    <property type="molecule type" value="Genomic_DNA"/>
</dbReference>
<protein>
    <submittedName>
        <fullName evidence="1">Uncharacterized protein</fullName>
    </submittedName>
</protein>
<sequence length="149" mass="16996">MMSMESPLRLEGPSIPVKLVITILTFIKFLRSKYMKLRGDPYHAILYKPQVVHIHCTRYIIYKACFDPQHLAKAIHEPTTPCAMNEPIPWKQAVRLQAPFVAGSAIVLIIFPLREPQLESRSLLARLAYPINSAETVLVMKNLSNLEPF</sequence>
<proteinExistence type="predicted"/>
<reference evidence="2" key="1">
    <citation type="journal article" date="2016" name="Genome Announc.">
        <title>Draft genome sequences of fungus Aspergillus calidoustus.</title>
        <authorList>
            <person name="Horn F."/>
            <person name="Linde J."/>
            <person name="Mattern D.J."/>
            <person name="Walther G."/>
            <person name="Guthke R."/>
            <person name="Scherlach K."/>
            <person name="Martin K."/>
            <person name="Brakhage A.A."/>
            <person name="Petzke L."/>
            <person name="Valiante V."/>
        </authorList>
    </citation>
    <scope>NUCLEOTIDE SEQUENCE [LARGE SCALE GENOMIC DNA]</scope>
    <source>
        <strain evidence="2">SF006504</strain>
    </source>
</reference>
<keyword evidence="2" id="KW-1185">Reference proteome</keyword>
<accession>A0A0U5CHZ8</accession>
<dbReference type="AlphaFoldDB" id="A0A0U5CHZ8"/>